<accession>A0A834ZLI8</accession>
<feature type="signal peptide" evidence="8">
    <location>
        <begin position="1"/>
        <end position="19"/>
    </location>
</feature>
<dbReference type="PANTHER" id="PTHR47967">
    <property type="entry name" value="OS07G0603500 PROTEIN-RELATED"/>
    <property type="match status" value="1"/>
</dbReference>
<evidence type="ECO:0000256" key="6">
    <source>
        <dbReference type="PIRSR" id="PIRSR601461-1"/>
    </source>
</evidence>
<comment type="similarity">
    <text evidence="1 7">Belongs to the peptidase A1 family.</text>
</comment>
<keyword evidence="8" id="KW-0732">Signal</keyword>
<dbReference type="AlphaFoldDB" id="A0A834ZLI8"/>
<dbReference type="EMBL" id="JABCRI010000003">
    <property type="protein sequence ID" value="KAF8408552.1"/>
    <property type="molecule type" value="Genomic_DNA"/>
</dbReference>
<sequence>MKSRPASLLLLFFLVSVNGFFSIPVFSENPWNNTMRFELIHRHSPELSMRPKTQLDRIKELVHSDNVRQQMISHKLKLGRGLRRMASEIRSSGSMAIPLRSGADRGIGQYFVSFRVGTPVQKFVLIADTGSDLTWMNCNYGCDNNNCPKRRLHHRRIFHAHHSSSFKTVPCFSKICKVDLMKMFSLTRCPTPMTPCAYDYSYSDESSAQGIFVNETVTVGLTNGRKIRLHDVLIGCSETFRGRAFSVADGVMGLGYNKYSFAVKAAEMLGGKFSYCLVDHLSPSDLTNYLSFGGSTTVVAKNMQYTKLVVGVIDSFYAVNVAGISIGGKMLNIPFKVWDVGGAGGTIIDSGSSLTLLTEPAYHPVMAALKAALTKFQSLELDIGPVEFCFNSTGFDESVMPRFAFHFADGVRFEPPVKSYVIDAADGIKCLGFASTDWPGTVVIGNIMQQNHLWEFDLVGNKLGFAPSTCT</sequence>
<evidence type="ECO:0000256" key="7">
    <source>
        <dbReference type="RuleBase" id="RU000454"/>
    </source>
</evidence>
<dbReference type="FunFam" id="2.40.70.10:FF:000033">
    <property type="entry name" value="Aspartyl protease family protein"/>
    <property type="match status" value="1"/>
</dbReference>
<dbReference type="SUPFAM" id="SSF50630">
    <property type="entry name" value="Acid proteases"/>
    <property type="match status" value="1"/>
</dbReference>
<evidence type="ECO:0000256" key="3">
    <source>
        <dbReference type="ARBA" id="ARBA00022750"/>
    </source>
</evidence>
<dbReference type="PANTHER" id="PTHR47967:SF69">
    <property type="entry name" value="ASPARTIC PROTEINASE NANA, CHLOROPLAST"/>
    <property type="match status" value="1"/>
</dbReference>
<feature type="chain" id="PRO_5032423975" description="Peptidase A1 domain-containing protein" evidence="8">
    <location>
        <begin position="20"/>
        <end position="471"/>
    </location>
</feature>
<dbReference type="InterPro" id="IPR021109">
    <property type="entry name" value="Peptidase_aspartic_dom_sf"/>
</dbReference>
<evidence type="ECO:0000259" key="9">
    <source>
        <dbReference type="PROSITE" id="PS51767"/>
    </source>
</evidence>
<dbReference type="CDD" id="cd05476">
    <property type="entry name" value="pepsin_A_like_plant"/>
    <property type="match status" value="1"/>
</dbReference>
<dbReference type="PROSITE" id="PS00141">
    <property type="entry name" value="ASP_PROTEASE"/>
    <property type="match status" value="1"/>
</dbReference>
<evidence type="ECO:0000256" key="1">
    <source>
        <dbReference type="ARBA" id="ARBA00007447"/>
    </source>
</evidence>
<comment type="caution">
    <text evidence="10">The sequence shown here is derived from an EMBL/GenBank/DDBJ whole genome shotgun (WGS) entry which is preliminary data.</text>
</comment>
<protein>
    <recommendedName>
        <fullName evidence="9">Peptidase A1 domain-containing protein</fullName>
    </recommendedName>
</protein>
<evidence type="ECO:0000256" key="4">
    <source>
        <dbReference type="ARBA" id="ARBA00022801"/>
    </source>
</evidence>
<dbReference type="GO" id="GO:0004190">
    <property type="term" value="F:aspartic-type endopeptidase activity"/>
    <property type="evidence" value="ECO:0007669"/>
    <property type="project" value="UniProtKB-KW"/>
</dbReference>
<dbReference type="InterPro" id="IPR001461">
    <property type="entry name" value="Aspartic_peptidase_A1"/>
</dbReference>
<feature type="active site" evidence="6">
    <location>
        <position position="349"/>
    </location>
</feature>
<gene>
    <name evidence="10" type="ORF">HHK36_004615</name>
</gene>
<dbReference type="InterPro" id="IPR032861">
    <property type="entry name" value="TAXi_N"/>
</dbReference>
<evidence type="ECO:0000313" key="11">
    <source>
        <dbReference type="Proteomes" id="UP000655225"/>
    </source>
</evidence>
<dbReference type="Gene3D" id="2.40.70.10">
    <property type="entry name" value="Acid Proteases"/>
    <property type="match status" value="2"/>
</dbReference>
<dbReference type="InterPro" id="IPR034161">
    <property type="entry name" value="Pepsin-like_plant"/>
</dbReference>
<proteinExistence type="inferred from homology"/>
<organism evidence="10 11">
    <name type="scientific">Tetracentron sinense</name>
    <name type="common">Spur-leaf</name>
    <dbReference type="NCBI Taxonomy" id="13715"/>
    <lineage>
        <taxon>Eukaryota</taxon>
        <taxon>Viridiplantae</taxon>
        <taxon>Streptophyta</taxon>
        <taxon>Embryophyta</taxon>
        <taxon>Tracheophyta</taxon>
        <taxon>Spermatophyta</taxon>
        <taxon>Magnoliopsida</taxon>
        <taxon>Trochodendrales</taxon>
        <taxon>Trochodendraceae</taxon>
        <taxon>Tetracentron</taxon>
    </lineage>
</organism>
<dbReference type="InterPro" id="IPR001969">
    <property type="entry name" value="Aspartic_peptidase_AS"/>
</dbReference>
<dbReference type="Pfam" id="PF14543">
    <property type="entry name" value="TAXi_N"/>
    <property type="match status" value="1"/>
</dbReference>
<reference evidence="10 11" key="1">
    <citation type="submission" date="2020-04" db="EMBL/GenBank/DDBJ databases">
        <title>Plant Genome Project.</title>
        <authorList>
            <person name="Zhang R.-G."/>
        </authorList>
    </citation>
    <scope>NUCLEOTIDE SEQUENCE [LARGE SCALE GENOMIC DNA]</scope>
    <source>
        <strain evidence="10">YNK0</strain>
        <tissue evidence="10">Leaf</tissue>
    </source>
</reference>
<dbReference type="OMA" id="CSSTHDG"/>
<evidence type="ECO:0000313" key="10">
    <source>
        <dbReference type="EMBL" id="KAF8408552.1"/>
    </source>
</evidence>
<dbReference type="OrthoDB" id="2747330at2759"/>
<name>A0A834ZLI8_TETSI</name>
<evidence type="ECO:0000256" key="5">
    <source>
        <dbReference type="ARBA" id="ARBA00023180"/>
    </source>
</evidence>
<evidence type="ECO:0000256" key="2">
    <source>
        <dbReference type="ARBA" id="ARBA00022670"/>
    </source>
</evidence>
<feature type="active site" evidence="6">
    <location>
        <position position="128"/>
    </location>
</feature>
<keyword evidence="5" id="KW-0325">Glycoprotein</keyword>
<keyword evidence="4 7" id="KW-0378">Hydrolase</keyword>
<dbReference type="Pfam" id="PF14541">
    <property type="entry name" value="TAXi_C"/>
    <property type="match status" value="1"/>
</dbReference>
<dbReference type="InterPro" id="IPR033121">
    <property type="entry name" value="PEPTIDASE_A1"/>
</dbReference>
<evidence type="ECO:0000256" key="8">
    <source>
        <dbReference type="SAM" id="SignalP"/>
    </source>
</evidence>
<dbReference type="InterPro" id="IPR051708">
    <property type="entry name" value="Plant_Aspart_Prot_A1"/>
</dbReference>
<dbReference type="PRINTS" id="PR00792">
    <property type="entry name" value="PEPSIN"/>
</dbReference>
<dbReference type="InterPro" id="IPR032799">
    <property type="entry name" value="TAXi_C"/>
</dbReference>
<dbReference type="Proteomes" id="UP000655225">
    <property type="component" value="Unassembled WGS sequence"/>
</dbReference>
<keyword evidence="3 7" id="KW-0064">Aspartyl protease</keyword>
<feature type="domain" description="Peptidase A1" evidence="9">
    <location>
        <begin position="110"/>
        <end position="466"/>
    </location>
</feature>
<dbReference type="GO" id="GO:0006508">
    <property type="term" value="P:proteolysis"/>
    <property type="evidence" value="ECO:0007669"/>
    <property type="project" value="UniProtKB-KW"/>
</dbReference>
<keyword evidence="2 7" id="KW-0645">Protease</keyword>
<dbReference type="PROSITE" id="PS51767">
    <property type="entry name" value="PEPTIDASE_A1"/>
    <property type="match status" value="1"/>
</dbReference>
<keyword evidence="11" id="KW-1185">Reference proteome</keyword>